<dbReference type="AlphaFoldDB" id="A0ABD2PIV1"/>
<evidence type="ECO:0000256" key="1">
    <source>
        <dbReference type="SAM" id="MobiDB-lite"/>
    </source>
</evidence>
<evidence type="ECO:0000313" key="3">
    <source>
        <dbReference type="Proteomes" id="UP001626550"/>
    </source>
</evidence>
<reference evidence="2 3" key="1">
    <citation type="submission" date="2024-11" db="EMBL/GenBank/DDBJ databases">
        <title>Adaptive evolution of stress response genes in parasites aligns with host niche diversity.</title>
        <authorList>
            <person name="Hahn C."/>
            <person name="Resl P."/>
        </authorList>
    </citation>
    <scope>NUCLEOTIDE SEQUENCE [LARGE SCALE GENOMIC DNA]</scope>
    <source>
        <strain evidence="2">EGGRZ-B1_66</strain>
        <tissue evidence="2">Body</tissue>
    </source>
</reference>
<keyword evidence="3" id="KW-1185">Reference proteome</keyword>
<sequence>MEHIQRYLASIEDAKRRKRMPKMFYVPSSVCSRSSHGYLKHSFLGKCPKRTDKKKIEVTSCNSVAYCQERQWKQFVELFKSKKIEQMLAMREDQSSSSEESRRNSRKKKRPVVVSRKIDAQDEMCISILLMMKEIISQLLKRKLMDALGPKCNAKERRESQAN</sequence>
<gene>
    <name evidence="2" type="ORF">Ciccas_014594</name>
</gene>
<protein>
    <submittedName>
        <fullName evidence="2">Uncharacterized protein</fullName>
    </submittedName>
</protein>
<accession>A0ABD2PIV1</accession>
<feature type="region of interest" description="Disordered" evidence="1">
    <location>
        <begin position="89"/>
        <end position="113"/>
    </location>
</feature>
<name>A0ABD2PIV1_9PLAT</name>
<proteinExistence type="predicted"/>
<evidence type="ECO:0000313" key="2">
    <source>
        <dbReference type="EMBL" id="KAL3306910.1"/>
    </source>
</evidence>
<feature type="compositionally biased region" description="Basic and acidic residues" evidence="1">
    <location>
        <begin position="89"/>
        <end position="103"/>
    </location>
</feature>
<dbReference type="Proteomes" id="UP001626550">
    <property type="component" value="Unassembled WGS sequence"/>
</dbReference>
<dbReference type="EMBL" id="JBJKFK010009078">
    <property type="protein sequence ID" value="KAL3306910.1"/>
    <property type="molecule type" value="Genomic_DNA"/>
</dbReference>
<organism evidence="2 3">
    <name type="scientific">Cichlidogyrus casuarinus</name>
    <dbReference type="NCBI Taxonomy" id="1844966"/>
    <lineage>
        <taxon>Eukaryota</taxon>
        <taxon>Metazoa</taxon>
        <taxon>Spiralia</taxon>
        <taxon>Lophotrochozoa</taxon>
        <taxon>Platyhelminthes</taxon>
        <taxon>Monogenea</taxon>
        <taxon>Monopisthocotylea</taxon>
        <taxon>Dactylogyridea</taxon>
        <taxon>Ancyrocephalidae</taxon>
        <taxon>Cichlidogyrus</taxon>
    </lineage>
</organism>
<comment type="caution">
    <text evidence="2">The sequence shown here is derived from an EMBL/GenBank/DDBJ whole genome shotgun (WGS) entry which is preliminary data.</text>
</comment>